<evidence type="ECO:0000256" key="3">
    <source>
        <dbReference type="ARBA" id="ARBA00022517"/>
    </source>
</evidence>
<comment type="similarity">
    <text evidence="2">Belongs to the NOP14 family.</text>
</comment>
<feature type="compositionally biased region" description="Acidic residues" evidence="7">
    <location>
        <begin position="130"/>
        <end position="141"/>
    </location>
</feature>
<keyword evidence="9" id="KW-1185">Reference proteome</keyword>
<dbReference type="Pfam" id="PF04147">
    <property type="entry name" value="Nop14"/>
    <property type="match status" value="1"/>
</dbReference>
<evidence type="ECO:0000256" key="6">
    <source>
        <dbReference type="ARBA" id="ARBA00024695"/>
    </source>
</evidence>
<protein>
    <submittedName>
        <fullName evidence="8">Nucleolar complex protein 14</fullName>
    </submittedName>
</protein>
<evidence type="ECO:0000256" key="1">
    <source>
        <dbReference type="ARBA" id="ARBA00004604"/>
    </source>
</evidence>
<organism evidence="8 9">
    <name type="scientific">Cerrena zonata</name>
    <dbReference type="NCBI Taxonomy" id="2478898"/>
    <lineage>
        <taxon>Eukaryota</taxon>
        <taxon>Fungi</taxon>
        <taxon>Dikarya</taxon>
        <taxon>Basidiomycota</taxon>
        <taxon>Agaricomycotina</taxon>
        <taxon>Agaricomycetes</taxon>
        <taxon>Polyporales</taxon>
        <taxon>Cerrenaceae</taxon>
        <taxon>Cerrena</taxon>
    </lineage>
</organism>
<comment type="caution">
    <text evidence="8">The sequence shown here is derived from an EMBL/GenBank/DDBJ whole genome shotgun (WGS) entry which is preliminary data.</text>
</comment>
<keyword evidence="3" id="KW-0690">Ribosome biogenesis</keyword>
<name>A0AAW0FL98_9APHY</name>
<comment type="function">
    <text evidence="6">Involved in nucleolar processing of pre-18S ribosomal RNA. Has a role in the nuclear export of 40S pre-ribosomal subunit to the cytoplasm.</text>
</comment>
<keyword evidence="5" id="KW-0539">Nucleus</keyword>
<feature type="region of interest" description="Disordered" evidence="7">
    <location>
        <begin position="86"/>
        <end position="107"/>
    </location>
</feature>
<evidence type="ECO:0000256" key="2">
    <source>
        <dbReference type="ARBA" id="ARBA00007466"/>
    </source>
</evidence>
<evidence type="ECO:0000256" key="5">
    <source>
        <dbReference type="ARBA" id="ARBA00023242"/>
    </source>
</evidence>
<reference evidence="8 9" key="1">
    <citation type="submission" date="2022-09" db="EMBL/GenBank/DDBJ databases">
        <authorList>
            <person name="Palmer J.M."/>
        </authorList>
    </citation>
    <scope>NUCLEOTIDE SEQUENCE [LARGE SCALE GENOMIC DNA]</scope>
    <source>
        <strain evidence="8 9">DSM 7382</strain>
    </source>
</reference>
<sequence>MPNEEEPNRKKIMKEIIAKSKFHKHQRQMEFEQAQENIMELDDEFGDVMSELNQTVSKTTSKPQFLTKTPEEIEYDRKMRELVYDRRSVPADRTKTEEEIKKEYEDKRKKLEEDRLRRMNGLDEERDVAGDDLDDDFWAGDDDEGEELLLKIQRTKK</sequence>
<evidence type="ECO:0000256" key="7">
    <source>
        <dbReference type="SAM" id="MobiDB-lite"/>
    </source>
</evidence>
<dbReference type="GO" id="GO:0030692">
    <property type="term" value="C:Noc4p-Nop14p complex"/>
    <property type="evidence" value="ECO:0007669"/>
    <property type="project" value="TreeGrafter"/>
</dbReference>
<gene>
    <name evidence="8" type="primary">NOP14</name>
    <name evidence="8" type="ORF">QCA50_017097</name>
</gene>
<evidence type="ECO:0000313" key="9">
    <source>
        <dbReference type="Proteomes" id="UP001385951"/>
    </source>
</evidence>
<dbReference type="InterPro" id="IPR007276">
    <property type="entry name" value="Nop14"/>
</dbReference>
<feature type="compositionally biased region" description="Basic and acidic residues" evidence="7">
    <location>
        <begin position="120"/>
        <end position="129"/>
    </location>
</feature>
<evidence type="ECO:0000313" key="8">
    <source>
        <dbReference type="EMBL" id="KAK7679775.1"/>
    </source>
</evidence>
<dbReference type="GO" id="GO:0030490">
    <property type="term" value="P:maturation of SSU-rRNA"/>
    <property type="evidence" value="ECO:0007669"/>
    <property type="project" value="TreeGrafter"/>
</dbReference>
<evidence type="ECO:0000256" key="4">
    <source>
        <dbReference type="ARBA" id="ARBA00022552"/>
    </source>
</evidence>
<dbReference type="GO" id="GO:0032040">
    <property type="term" value="C:small-subunit processome"/>
    <property type="evidence" value="ECO:0007669"/>
    <property type="project" value="InterPro"/>
</dbReference>
<dbReference type="PANTHER" id="PTHR23183:SF0">
    <property type="entry name" value="NUCLEOLAR PROTEIN 14"/>
    <property type="match status" value="1"/>
</dbReference>
<dbReference type="Proteomes" id="UP001385951">
    <property type="component" value="Unassembled WGS sequence"/>
</dbReference>
<dbReference type="PANTHER" id="PTHR23183">
    <property type="entry name" value="NOP14"/>
    <property type="match status" value="1"/>
</dbReference>
<dbReference type="AlphaFoldDB" id="A0AAW0FL98"/>
<keyword evidence="4" id="KW-0698">rRNA processing</keyword>
<feature type="region of interest" description="Disordered" evidence="7">
    <location>
        <begin position="120"/>
        <end position="141"/>
    </location>
</feature>
<proteinExistence type="inferred from homology"/>
<accession>A0AAW0FL98</accession>
<comment type="subcellular location">
    <subcellularLocation>
        <location evidence="1">Nucleus</location>
        <location evidence="1">Nucleolus</location>
    </subcellularLocation>
</comment>
<dbReference type="EMBL" id="JASBNA010000055">
    <property type="protein sequence ID" value="KAK7679775.1"/>
    <property type="molecule type" value="Genomic_DNA"/>
</dbReference>